<comment type="caution">
    <text evidence="1">The sequence shown here is derived from an EMBL/GenBank/DDBJ whole genome shotgun (WGS) entry which is preliminary data.</text>
</comment>
<proteinExistence type="predicted"/>
<evidence type="ECO:0000313" key="1">
    <source>
        <dbReference type="EMBL" id="MFC6706851.1"/>
    </source>
</evidence>
<organism evidence="1 2">
    <name type="scientific">Flexivirga alba</name>
    <dbReference type="NCBI Taxonomy" id="702742"/>
    <lineage>
        <taxon>Bacteria</taxon>
        <taxon>Bacillati</taxon>
        <taxon>Actinomycetota</taxon>
        <taxon>Actinomycetes</taxon>
        <taxon>Micrococcales</taxon>
        <taxon>Dermacoccaceae</taxon>
        <taxon>Flexivirga</taxon>
    </lineage>
</organism>
<evidence type="ECO:0000313" key="2">
    <source>
        <dbReference type="Proteomes" id="UP001596298"/>
    </source>
</evidence>
<dbReference type="RefSeq" id="WP_382403530.1">
    <property type="nucleotide sequence ID" value="NZ_JBHSWH010000001.1"/>
</dbReference>
<name>A0ABW2AJ07_9MICO</name>
<dbReference type="Proteomes" id="UP001596298">
    <property type="component" value="Unassembled WGS sequence"/>
</dbReference>
<reference evidence="2" key="1">
    <citation type="journal article" date="2019" name="Int. J. Syst. Evol. Microbiol.">
        <title>The Global Catalogue of Microorganisms (GCM) 10K type strain sequencing project: providing services to taxonomists for standard genome sequencing and annotation.</title>
        <authorList>
            <consortium name="The Broad Institute Genomics Platform"/>
            <consortium name="The Broad Institute Genome Sequencing Center for Infectious Disease"/>
            <person name="Wu L."/>
            <person name="Ma J."/>
        </authorList>
    </citation>
    <scope>NUCLEOTIDE SEQUENCE [LARGE SCALE GENOMIC DNA]</scope>
    <source>
        <strain evidence="2">CCUG 58127</strain>
    </source>
</reference>
<dbReference type="EMBL" id="JBHSWH010000001">
    <property type="protein sequence ID" value="MFC6706851.1"/>
    <property type="molecule type" value="Genomic_DNA"/>
</dbReference>
<protein>
    <submittedName>
        <fullName evidence="1">Uncharacterized protein</fullName>
    </submittedName>
</protein>
<gene>
    <name evidence="1" type="ORF">ACFQDH_16715</name>
</gene>
<keyword evidence="2" id="KW-1185">Reference proteome</keyword>
<accession>A0ABW2AJ07</accession>
<sequence length="76" mass="8868">MRLREERLAEKELAAERERLTKEHTHYSNVYDELIAQGRTDEAEQIRERITAIDAAIERNDYRAANIRASYTSSAT</sequence>